<gene>
    <name evidence="3" type="ORF">KP509_06G027100</name>
</gene>
<feature type="region of interest" description="Disordered" evidence="1">
    <location>
        <begin position="309"/>
        <end position="338"/>
    </location>
</feature>
<dbReference type="OMA" id="AHERRMK"/>
<feature type="region of interest" description="Disordered" evidence="1">
    <location>
        <begin position="597"/>
        <end position="631"/>
    </location>
</feature>
<keyword evidence="2" id="KW-1133">Transmembrane helix</keyword>
<dbReference type="EMBL" id="CM035411">
    <property type="protein sequence ID" value="KAH7434635.1"/>
    <property type="molecule type" value="Genomic_DNA"/>
</dbReference>
<dbReference type="OrthoDB" id="1933386at2759"/>
<feature type="compositionally biased region" description="Polar residues" evidence="1">
    <location>
        <begin position="607"/>
        <end position="626"/>
    </location>
</feature>
<feature type="region of interest" description="Disordered" evidence="1">
    <location>
        <begin position="506"/>
        <end position="568"/>
    </location>
</feature>
<sequence length="765" mass="85562">MDSPGSDDERPMQANEPSFSKRMKILVIMLSLVLMILLFPLASDHGVTLLRPMGVSMLQRLWDAMRFIAMTAAISVGIISTSSGSHRSNRRSDASHGSSSSSRSPTTPPRSSREASSPKFTTSMYMTGSDPFTQKYHDIVADVDKNDAYEWRNHTQLGAHNVKGKNVAIDMSSPDLVNVESSCDGDRDNQCSKDTSPSVDQEMQSIEADNSEYGYEKPLKLSMVSSSRRHMSAGDAWLLAALNDEEIARLRIRDPGFERKETFIEGESEVRSKEIPGPTKGLTSGSNGMADDSYGDVMTRRSAISQFVDKYHSEKEKNRPRSSSVGRRPIIYDQQSSDQPGLKQILMDMSKERRSRLKKSDLGTTHREINKRMSGRSTNSQLRRVSETNSVISSTLVDELPDGNAQHRQAPIISPVRVPSVTIMHHVNGKDTATYENQSESARPHHKRISRGEADTEKRKPTGMNQGMQKNRMQVGFTAEHPTSKEIRQNLSDFSLGMEKQAHTNLTKMSSIQGKHKHIDRGKANTENQDHKETSKSQLGSDQGLHKQSNLNLGHRHQRPEPKDADDLLQMQNNGKLGRERTSLQWDSISKGTSFKNKTLKRRSRHSQSTVNLEQLELQASENTQEGEPVVGALSRGRRSFSYDFGDGFTADWLMALEPPPPPGLLSEHNTMSLEAEKSDTNDSAIRQPKATTFPVESLLPWRTTTPIAITTYPSRAASPPISTGPSPGELNRKADEFISNFHLRLMKQKQESLERRSKYVTRDY</sequence>
<feature type="compositionally biased region" description="Polar residues" evidence="1">
    <location>
        <begin position="192"/>
        <end position="202"/>
    </location>
</feature>
<accession>A0A8T2UM95</accession>
<dbReference type="Pfam" id="PF05553">
    <property type="entry name" value="DUF761"/>
    <property type="match status" value="1"/>
</dbReference>
<organism evidence="3 4">
    <name type="scientific">Ceratopteris richardii</name>
    <name type="common">Triangle waterfern</name>
    <dbReference type="NCBI Taxonomy" id="49495"/>
    <lineage>
        <taxon>Eukaryota</taxon>
        <taxon>Viridiplantae</taxon>
        <taxon>Streptophyta</taxon>
        <taxon>Embryophyta</taxon>
        <taxon>Tracheophyta</taxon>
        <taxon>Polypodiopsida</taxon>
        <taxon>Polypodiidae</taxon>
        <taxon>Polypodiales</taxon>
        <taxon>Pteridineae</taxon>
        <taxon>Pteridaceae</taxon>
        <taxon>Parkerioideae</taxon>
        <taxon>Ceratopteris</taxon>
    </lineage>
</organism>
<evidence type="ECO:0000313" key="3">
    <source>
        <dbReference type="EMBL" id="KAH7434635.1"/>
    </source>
</evidence>
<feature type="compositionally biased region" description="Basic and acidic residues" evidence="1">
    <location>
        <begin position="521"/>
        <end position="535"/>
    </location>
</feature>
<evidence type="ECO:0000256" key="1">
    <source>
        <dbReference type="SAM" id="MobiDB-lite"/>
    </source>
</evidence>
<feature type="transmembrane region" description="Helical" evidence="2">
    <location>
        <begin position="25"/>
        <end position="43"/>
    </location>
</feature>
<feature type="region of interest" description="Disordered" evidence="1">
    <location>
        <begin position="181"/>
        <end position="202"/>
    </location>
</feature>
<proteinExistence type="predicted"/>
<keyword evidence="2" id="KW-0472">Membrane</keyword>
<name>A0A8T2UM95_CERRI</name>
<dbReference type="AlphaFoldDB" id="A0A8T2UM95"/>
<feature type="compositionally biased region" description="Low complexity" evidence="1">
    <location>
        <begin position="95"/>
        <end position="105"/>
    </location>
</feature>
<reference evidence="3" key="1">
    <citation type="submission" date="2021-08" db="EMBL/GenBank/DDBJ databases">
        <title>WGS assembly of Ceratopteris richardii.</title>
        <authorList>
            <person name="Marchant D.B."/>
            <person name="Chen G."/>
            <person name="Jenkins J."/>
            <person name="Shu S."/>
            <person name="Leebens-Mack J."/>
            <person name="Grimwood J."/>
            <person name="Schmutz J."/>
            <person name="Soltis P."/>
            <person name="Soltis D."/>
            <person name="Chen Z.-H."/>
        </authorList>
    </citation>
    <scope>NUCLEOTIDE SEQUENCE</scope>
    <source>
        <strain evidence="3">Whitten #5841</strain>
        <tissue evidence="3">Leaf</tissue>
    </source>
</reference>
<keyword evidence="2" id="KW-0812">Transmembrane</keyword>
<keyword evidence="4" id="KW-1185">Reference proteome</keyword>
<feature type="compositionally biased region" description="Basic and acidic residues" evidence="1">
    <location>
        <begin position="450"/>
        <end position="460"/>
    </location>
</feature>
<dbReference type="EMBL" id="CM035411">
    <property type="protein sequence ID" value="KAH7434634.1"/>
    <property type="molecule type" value="Genomic_DNA"/>
</dbReference>
<dbReference type="Proteomes" id="UP000825935">
    <property type="component" value="Chromosome 6"/>
</dbReference>
<protein>
    <submittedName>
        <fullName evidence="3">Uncharacterized protein</fullName>
    </submittedName>
</protein>
<feature type="compositionally biased region" description="Basic and acidic residues" evidence="1">
    <location>
        <begin position="309"/>
        <end position="319"/>
    </location>
</feature>
<comment type="caution">
    <text evidence="3">The sequence shown here is derived from an EMBL/GenBank/DDBJ whole genome shotgun (WGS) entry which is preliminary data.</text>
</comment>
<feature type="region of interest" description="Disordered" evidence="1">
    <location>
        <begin position="82"/>
        <end position="124"/>
    </location>
</feature>
<feature type="region of interest" description="Disordered" evidence="1">
    <location>
        <begin position="267"/>
        <end position="289"/>
    </location>
</feature>
<evidence type="ECO:0000313" key="4">
    <source>
        <dbReference type="Proteomes" id="UP000825935"/>
    </source>
</evidence>
<evidence type="ECO:0000256" key="2">
    <source>
        <dbReference type="SAM" id="Phobius"/>
    </source>
</evidence>
<feature type="region of interest" description="Disordered" evidence="1">
    <location>
        <begin position="433"/>
        <end position="471"/>
    </location>
</feature>
<dbReference type="InterPro" id="IPR008480">
    <property type="entry name" value="DUF761_pln"/>
</dbReference>
<feature type="compositionally biased region" description="Polar residues" evidence="1">
    <location>
        <begin position="536"/>
        <end position="552"/>
    </location>
</feature>
<feature type="region of interest" description="Disordered" evidence="1">
    <location>
        <begin position="714"/>
        <end position="733"/>
    </location>
</feature>